<evidence type="ECO:0000313" key="2">
    <source>
        <dbReference type="EMBL" id="SER63179.1"/>
    </source>
</evidence>
<evidence type="ECO:0000313" key="3">
    <source>
        <dbReference type="Proteomes" id="UP000199051"/>
    </source>
</evidence>
<proteinExistence type="predicted"/>
<reference evidence="3" key="1">
    <citation type="submission" date="2016-10" db="EMBL/GenBank/DDBJ databases">
        <authorList>
            <person name="Varghese N."/>
            <person name="Submissions S."/>
        </authorList>
    </citation>
    <scope>NUCLEOTIDE SEQUENCE [LARGE SCALE GENOMIC DNA]</scope>
    <source>
        <strain evidence="3">DSM 44260</strain>
    </source>
</reference>
<gene>
    <name evidence="2" type="ORF">SAMN04487818_104407</name>
</gene>
<name>A0A1H9QTJ3_9PSEU</name>
<dbReference type="STRING" id="155974.SAMN04487818_104407"/>
<dbReference type="SUPFAM" id="SSF109854">
    <property type="entry name" value="DinB/YfiT-like putative metalloenzymes"/>
    <property type="match status" value="1"/>
</dbReference>
<dbReference type="InterPro" id="IPR017517">
    <property type="entry name" value="Maleyloyr_isom"/>
</dbReference>
<keyword evidence="3" id="KW-1185">Reference proteome</keyword>
<dbReference type="InterPro" id="IPR034660">
    <property type="entry name" value="DinB/YfiT-like"/>
</dbReference>
<organism evidence="2 3">
    <name type="scientific">Actinokineospora terrae</name>
    <dbReference type="NCBI Taxonomy" id="155974"/>
    <lineage>
        <taxon>Bacteria</taxon>
        <taxon>Bacillati</taxon>
        <taxon>Actinomycetota</taxon>
        <taxon>Actinomycetes</taxon>
        <taxon>Pseudonocardiales</taxon>
        <taxon>Pseudonocardiaceae</taxon>
        <taxon>Actinokineospora</taxon>
    </lineage>
</organism>
<dbReference type="Proteomes" id="UP000199051">
    <property type="component" value="Unassembled WGS sequence"/>
</dbReference>
<evidence type="ECO:0000259" key="1">
    <source>
        <dbReference type="Pfam" id="PF11716"/>
    </source>
</evidence>
<dbReference type="GO" id="GO:0046872">
    <property type="term" value="F:metal ion binding"/>
    <property type="evidence" value="ECO:0007669"/>
    <property type="project" value="InterPro"/>
</dbReference>
<protein>
    <submittedName>
        <fullName evidence="2">TIGR03086 family protein</fullName>
    </submittedName>
</protein>
<dbReference type="Pfam" id="PF11716">
    <property type="entry name" value="MDMPI_N"/>
    <property type="match status" value="1"/>
</dbReference>
<dbReference type="NCBIfam" id="TIGR03083">
    <property type="entry name" value="maleylpyruvate isomerase family mycothiol-dependent enzyme"/>
    <property type="match status" value="1"/>
</dbReference>
<dbReference type="AlphaFoldDB" id="A0A1H9QTJ3"/>
<feature type="domain" description="Mycothiol-dependent maleylpyruvate isomerase metal-binding" evidence="1">
    <location>
        <begin position="4"/>
        <end position="124"/>
    </location>
</feature>
<accession>A0A1H9QTJ3</accession>
<dbReference type="NCBIfam" id="TIGR03086">
    <property type="entry name" value="TIGR03086 family metal-binding protein"/>
    <property type="match status" value="1"/>
</dbReference>
<dbReference type="InterPro" id="IPR017520">
    <property type="entry name" value="CHP03086"/>
</dbReference>
<sequence length="186" mass="19794">MSRATSGVVALAASVTPDQFDRPTPCPEWTVRDLVNHLTLWSGVVAERVARKLPAPADGSEDEAIDFAAQWPARFVDGATRAAEAWDEPGALEGETSMMSGPRPARFFHDMLLAELVLHGWDLATATGLPFDVDPEVAAVARDSTAAMAEQGREYGVFGPEVPVPADAPALSQALGVSGRDPEFRP</sequence>
<dbReference type="InterPro" id="IPR024344">
    <property type="entry name" value="MDMPI_metal-binding"/>
</dbReference>
<dbReference type="EMBL" id="FOGI01000004">
    <property type="protein sequence ID" value="SER63179.1"/>
    <property type="molecule type" value="Genomic_DNA"/>
</dbReference>
<dbReference type="Gene3D" id="1.20.120.450">
    <property type="entry name" value="dinb family like domain"/>
    <property type="match status" value="1"/>
</dbReference>